<reference evidence="9 10" key="3">
    <citation type="journal article" date="2015" name="Genome Announc.">
        <title>Draft Genome Sequence of the Archiascomycetous Yeast Saitoella complicata.</title>
        <authorList>
            <person name="Yamauchi K."/>
            <person name="Kondo S."/>
            <person name="Hamamoto M."/>
            <person name="Takahashi Y."/>
            <person name="Ogura Y."/>
            <person name="Hayashi T."/>
            <person name="Nishida H."/>
        </authorList>
    </citation>
    <scope>NUCLEOTIDE SEQUENCE [LARGE SCALE GENOMIC DNA]</scope>
    <source>
        <strain evidence="9 10">NRRL Y-17804</strain>
    </source>
</reference>
<evidence type="ECO:0000256" key="6">
    <source>
        <dbReference type="PROSITE-ProRule" id="PRU00169"/>
    </source>
</evidence>
<dbReference type="InterPro" id="IPR003018">
    <property type="entry name" value="GAF"/>
</dbReference>
<feature type="domain" description="Response regulatory" evidence="8">
    <location>
        <begin position="866"/>
        <end position="992"/>
    </location>
</feature>
<dbReference type="InterPro" id="IPR003661">
    <property type="entry name" value="HisK_dim/P_dom"/>
</dbReference>
<evidence type="ECO:0000313" key="10">
    <source>
        <dbReference type="Proteomes" id="UP000033140"/>
    </source>
</evidence>
<proteinExistence type="predicted"/>
<dbReference type="EC" id="2.7.13.3" evidence="2"/>
<dbReference type="EMBL" id="BACD03000049">
    <property type="protein sequence ID" value="GAO51604.1"/>
    <property type="molecule type" value="Genomic_DNA"/>
</dbReference>
<comment type="caution">
    <text evidence="9">The sequence shown here is derived from an EMBL/GenBank/DDBJ whole genome shotgun (WGS) entry which is preliminary data.</text>
</comment>
<keyword evidence="10" id="KW-1185">Reference proteome</keyword>
<dbReference type="SMART" id="SM00388">
    <property type="entry name" value="HisKA"/>
    <property type="match status" value="1"/>
</dbReference>
<dbReference type="Pfam" id="PF01590">
    <property type="entry name" value="GAF"/>
    <property type="match status" value="1"/>
</dbReference>
<dbReference type="CDD" id="cd00082">
    <property type="entry name" value="HisKA"/>
    <property type="match status" value="1"/>
</dbReference>
<dbReference type="Pfam" id="PF00512">
    <property type="entry name" value="HisKA"/>
    <property type="match status" value="1"/>
</dbReference>
<comment type="catalytic activity">
    <reaction evidence="1">
        <text>ATP + protein L-histidine = ADP + protein N-phospho-L-histidine.</text>
        <dbReference type="EC" id="2.7.13.3"/>
    </reaction>
</comment>
<evidence type="ECO:0000259" key="7">
    <source>
        <dbReference type="PROSITE" id="PS50109"/>
    </source>
</evidence>
<evidence type="ECO:0000256" key="4">
    <source>
        <dbReference type="ARBA" id="ARBA00022679"/>
    </source>
</evidence>
<dbReference type="SMART" id="SM00448">
    <property type="entry name" value="REC"/>
    <property type="match status" value="1"/>
</dbReference>
<dbReference type="Pfam" id="PF00072">
    <property type="entry name" value="Response_reg"/>
    <property type="match status" value="1"/>
</dbReference>
<feature type="domain" description="Histidine kinase" evidence="7">
    <location>
        <begin position="432"/>
        <end position="686"/>
    </location>
</feature>
<evidence type="ECO:0000256" key="5">
    <source>
        <dbReference type="ARBA" id="ARBA00022777"/>
    </source>
</evidence>
<dbReference type="SUPFAM" id="SSF55781">
    <property type="entry name" value="GAF domain-like"/>
    <property type="match status" value="1"/>
</dbReference>
<accession>A0A0E9NP41</accession>
<dbReference type="STRING" id="698492.A0A0E9NP41"/>
<dbReference type="PANTHER" id="PTHR43047:SF72">
    <property type="entry name" value="OSMOSENSING HISTIDINE PROTEIN KINASE SLN1"/>
    <property type="match status" value="1"/>
</dbReference>
<dbReference type="PRINTS" id="PR00344">
    <property type="entry name" value="BCTRLSENSOR"/>
</dbReference>
<evidence type="ECO:0000256" key="3">
    <source>
        <dbReference type="ARBA" id="ARBA00022553"/>
    </source>
</evidence>
<dbReference type="Pfam" id="PF02518">
    <property type="entry name" value="HATPase_c"/>
    <property type="match status" value="1"/>
</dbReference>
<dbReference type="Gene3D" id="3.40.50.2300">
    <property type="match status" value="1"/>
</dbReference>
<dbReference type="PANTHER" id="PTHR43047">
    <property type="entry name" value="TWO-COMPONENT HISTIDINE PROTEIN KINASE"/>
    <property type="match status" value="1"/>
</dbReference>
<dbReference type="GO" id="GO:0005886">
    <property type="term" value="C:plasma membrane"/>
    <property type="evidence" value="ECO:0007669"/>
    <property type="project" value="TreeGrafter"/>
</dbReference>
<keyword evidence="4" id="KW-0808">Transferase</keyword>
<dbReference type="PROSITE" id="PS50110">
    <property type="entry name" value="RESPONSE_REGULATORY"/>
    <property type="match status" value="1"/>
</dbReference>
<dbReference type="CDD" id="cd17546">
    <property type="entry name" value="REC_hyHK_CKI1_RcsC-like"/>
    <property type="match status" value="1"/>
</dbReference>
<keyword evidence="5" id="KW-0418">Kinase</keyword>
<feature type="modified residue" description="4-aspartylphosphate" evidence="6">
    <location>
        <position position="917"/>
    </location>
</feature>
<dbReference type="InterPro" id="IPR036890">
    <property type="entry name" value="HATPase_C_sf"/>
</dbReference>
<dbReference type="InterPro" id="IPR029016">
    <property type="entry name" value="GAF-like_dom_sf"/>
</dbReference>
<evidence type="ECO:0000313" key="9">
    <source>
        <dbReference type="EMBL" id="GAO51604.1"/>
    </source>
</evidence>
<dbReference type="OMA" id="KHGLWED"/>
<dbReference type="Gene3D" id="3.30.450.40">
    <property type="match status" value="1"/>
</dbReference>
<dbReference type="InterPro" id="IPR003594">
    <property type="entry name" value="HATPase_dom"/>
</dbReference>
<sequence>MASTTIPLPTPPSPTSSFTSPADFLTAYSTGTLLHSSSGPTPPLLLTDSPTARSHPLDLIGIASPDEHDRVRDLWRYIDLSPEETAELIRYPRMLKEFCGTGAANVSLMGVDRQFMLAEVGFEEWAGRCFARMRVDSICAHTLLLKHQGEGTVRERVFTVEDTREDWRFRSKSYVVSHPHIRSYAGVPLVSEGGYNLGTLATVHTSPRIWTDRERRILLDLSAAVVRELELVAERRRAEEGRRMQNSIRAFTARWWTSSPLDKRGMVREVLGRAVEVGGECLGCEGMLALDVRDAFAGGRGGRDEGGVCGEIARWEGMDGRLPRGSEVDVRWVREFVAAHPNGCVLDREPASSSEAICPLLSVDSTSAIVVPIYDHLSAPYALLVASLSSPKRHFLEMEVEYLSALGSACTAELLKRQIAAADHAKTVFISNISHELRSPLHGVLACGELLRKTELGVMQRRFVETMEGCGRTLMEVLSSVLDYSKMSRREEGSPAAKGRNGDEKEVREVDLARACEEVVDSCHAAFEFQQQSTGSCIDALSSEPKDMLDGSGVNVQVVLDVQRRLEGWIVRTAHAPAIRRCLMNLLGNSLKYTPNEESHWIRVSLAYEAGSVRMIVEDSGKGMTPEFVRERLFRAFTQEDSFHSGVGLGMTIVKNLVENLLSGTIEVESEFGRGTKITIMFPVEMVSLSPSPSPSAHGVVVDEVSKARMMVRGKKVYMDVGNPDTPFCAALFTASVRTYLEEWYGSTIVQDITHADVIVGGGQSVLTRKLLADPHFPCTEGKTVLALCSNADLLHLNDNVAVNARIVDFVSLPCGPAKLARSLEYCLAVDNRSKTNEALISPVIKMDNVDMVAPPVSTTDEVLPRVLVVEDNPINAMILSAYLSKRGILHQKAFNGALAVDTVKNDREGFDLVLMDLQMPVMDGFEASEAIRSYEAEVSDEGYERKKTRICALTGLDTGDDREKARRKGIDDFLTKPVSLDKMDRVIEDWQNRRAKVEVLN</sequence>
<dbReference type="SUPFAM" id="SSF52172">
    <property type="entry name" value="CheY-like"/>
    <property type="match status" value="1"/>
</dbReference>
<dbReference type="GO" id="GO:0009927">
    <property type="term" value="F:histidine phosphotransfer kinase activity"/>
    <property type="evidence" value="ECO:0007669"/>
    <property type="project" value="TreeGrafter"/>
</dbReference>
<keyword evidence="3 6" id="KW-0597">Phosphoprotein</keyword>
<organism evidence="9 10">
    <name type="scientific">Saitoella complicata (strain BCRC 22490 / CBS 7301 / JCM 7358 / NBRC 10748 / NRRL Y-17804)</name>
    <dbReference type="NCBI Taxonomy" id="698492"/>
    <lineage>
        <taxon>Eukaryota</taxon>
        <taxon>Fungi</taxon>
        <taxon>Dikarya</taxon>
        <taxon>Ascomycota</taxon>
        <taxon>Taphrinomycotina</taxon>
        <taxon>Taphrinomycotina incertae sedis</taxon>
        <taxon>Saitoella</taxon>
    </lineage>
</organism>
<gene>
    <name evidence="9" type="ORF">G7K_5700-t1</name>
</gene>
<dbReference type="InterPro" id="IPR001789">
    <property type="entry name" value="Sig_transdc_resp-reg_receiver"/>
</dbReference>
<dbReference type="SMART" id="SM00387">
    <property type="entry name" value="HATPase_c"/>
    <property type="match status" value="1"/>
</dbReference>
<dbReference type="SUPFAM" id="SSF47384">
    <property type="entry name" value="Homodimeric domain of signal transducing histidine kinase"/>
    <property type="match status" value="1"/>
</dbReference>
<dbReference type="Gene3D" id="3.30.565.10">
    <property type="entry name" value="Histidine kinase-like ATPase, C-terminal domain"/>
    <property type="match status" value="1"/>
</dbReference>
<dbReference type="Gene3D" id="1.10.287.130">
    <property type="match status" value="1"/>
</dbReference>
<protein>
    <recommendedName>
        <fullName evidence="2">histidine kinase</fullName>
        <ecNumber evidence="2">2.7.13.3</ecNumber>
    </recommendedName>
</protein>
<dbReference type="Proteomes" id="UP000033140">
    <property type="component" value="Unassembled WGS sequence"/>
</dbReference>
<dbReference type="InterPro" id="IPR004358">
    <property type="entry name" value="Sig_transdc_His_kin-like_C"/>
</dbReference>
<evidence type="ECO:0000256" key="1">
    <source>
        <dbReference type="ARBA" id="ARBA00000085"/>
    </source>
</evidence>
<evidence type="ECO:0000256" key="2">
    <source>
        <dbReference type="ARBA" id="ARBA00012438"/>
    </source>
</evidence>
<reference evidence="9 10" key="2">
    <citation type="journal article" date="2014" name="J. Gen. Appl. Microbiol.">
        <title>The early diverging ascomycetous budding yeast Saitoella complicata has three histone deacetylases belonging to the Clr6, Hos2, and Rpd3 lineages.</title>
        <authorList>
            <person name="Nishida H."/>
            <person name="Matsumoto T."/>
            <person name="Kondo S."/>
            <person name="Hamamoto M."/>
            <person name="Yoshikawa H."/>
        </authorList>
    </citation>
    <scope>NUCLEOTIDE SEQUENCE [LARGE SCALE GENOMIC DNA]</scope>
    <source>
        <strain evidence="9 10">NRRL Y-17804</strain>
    </source>
</reference>
<dbReference type="PROSITE" id="PS50109">
    <property type="entry name" value="HIS_KIN"/>
    <property type="match status" value="1"/>
</dbReference>
<dbReference type="InterPro" id="IPR036097">
    <property type="entry name" value="HisK_dim/P_sf"/>
</dbReference>
<dbReference type="InterPro" id="IPR005467">
    <property type="entry name" value="His_kinase_dom"/>
</dbReference>
<dbReference type="GO" id="GO:0000155">
    <property type="term" value="F:phosphorelay sensor kinase activity"/>
    <property type="evidence" value="ECO:0007669"/>
    <property type="project" value="InterPro"/>
</dbReference>
<evidence type="ECO:0000259" key="8">
    <source>
        <dbReference type="PROSITE" id="PS50110"/>
    </source>
</evidence>
<dbReference type="SUPFAM" id="SSF55874">
    <property type="entry name" value="ATPase domain of HSP90 chaperone/DNA topoisomerase II/histidine kinase"/>
    <property type="match status" value="1"/>
</dbReference>
<name>A0A0E9NP41_SAICN</name>
<dbReference type="AlphaFoldDB" id="A0A0E9NP41"/>
<dbReference type="InterPro" id="IPR011006">
    <property type="entry name" value="CheY-like_superfamily"/>
</dbReference>
<reference evidence="9 10" key="1">
    <citation type="journal article" date="2011" name="J. Gen. Appl. Microbiol.">
        <title>Draft genome sequencing of the enigmatic yeast Saitoella complicata.</title>
        <authorList>
            <person name="Nishida H."/>
            <person name="Hamamoto M."/>
            <person name="Sugiyama J."/>
        </authorList>
    </citation>
    <scope>NUCLEOTIDE SEQUENCE [LARGE SCALE GENOMIC DNA]</scope>
    <source>
        <strain evidence="9 10">NRRL Y-17804</strain>
    </source>
</reference>